<feature type="domain" description="Hemerythrin-like" evidence="1">
    <location>
        <begin position="14"/>
        <end position="125"/>
    </location>
</feature>
<organism evidence="2 3">
    <name type="scientific">Nocardioides aestuarii</name>
    <dbReference type="NCBI Taxonomy" id="252231"/>
    <lineage>
        <taxon>Bacteria</taxon>
        <taxon>Bacillati</taxon>
        <taxon>Actinomycetota</taxon>
        <taxon>Actinomycetes</taxon>
        <taxon>Propionibacteriales</taxon>
        <taxon>Nocardioidaceae</taxon>
        <taxon>Nocardioides</taxon>
    </lineage>
</organism>
<evidence type="ECO:0000313" key="2">
    <source>
        <dbReference type="EMBL" id="MFD1948879.1"/>
    </source>
</evidence>
<dbReference type="InterPro" id="IPR012312">
    <property type="entry name" value="Hemerythrin-like"/>
</dbReference>
<reference evidence="3" key="1">
    <citation type="journal article" date="2019" name="Int. J. Syst. Evol. Microbiol.">
        <title>The Global Catalogue of Microorganisms (GCM) 10K type strain sequencing project: providing services to taxonomists for standard genome sequencing and annotation.</title>
        <authorList>
            <consortium name="The Broad Institute Genomics Platform"/>
            <consortium name="The Broad Institute Genome Sequencing Center for Infectious Disease"/>
            <person name="Wu L."/>
            <person name="Ma J."/>
        </authorList>
    </citation>
    <scope>NUCLEOTIDE SEQUENCE [LARGE SCALE GENOMIC DNA]</scope>
    <source>
        <strain evidence="3">CGMCC 1.12477</strain>
    </source>
</reference>
<proteinExistence type="predicted"/>
<name>A0ABW4TT03_9ACTN</name>
<comment type="caution">
    <text evidence="2">The sequence shown here is derived from an EMBL/GenBank/DDBJ whole genome shotgun (WGS) entry which is preliminary data.</text>
</comment>
<dbReference type="PANTHER" id="PTHR35585:SF1">
    <property type="entry name" value="HHE DOMAIN PROTEIN (AFU_ORTHOLOGUE AFUA_4G00730)"/>
    <property type="match status" value="1"/>
</dbReference>
<dbReference type="RefSeq" id="WP_343921526.1">
    <property type="nucleotide sequence ID" value="NZ_BAAAJT010000003.1"/>
</dbReference>
<dbReference type="Gene3D" id="1.20.120.520">
    <property type="entry name" value="nmb1532 protein domain like"/>
    <property type="match status" value="1"/>
</dbReference>
<evidence type="ECO:0000313" key="3">
    <source>
        <dbReference type="Proteomes" id="UP001597351"/>
    </source>
</evidence>
<dbReference type="Proteomes" id="UP001597351">
    <property type="component" value="Unassembled WGS sequence"/>
</dbReference>
<dbReference type="Pfam" id="PF01814">
    <property type="entry name" value="Hemerythrin"/>
    <property type="match status" value="1"/>
</dbReference>
<dbReference type="EMBL" id="JBHUGD010000004">
    <property type="protein sequence ID" value="MFD1948879.1"/>
    <property type="molecule type" value="Genomic_DNA"/>
</dbReference>
<sequence length="181" mass="19935">MTSIDLGRPVQGDVVDLILDDHRRFEALLRDLRDSSSDRDAVRQAFAALHVAHALAEEKLVYPKLQRKRAVGEHEAEHGEVEHAEGHEALLAVLELKGTDTQAFDDAVEELAGVVNHHLTEEELSILNPARDEVGEQVRADLGAAFAAERNRLLDDGCGTLTQVREIVSAARHEGLLDDED</sequence>
<gene>
    <name evidence="2" type="ORF">ACFSDE_18900</name>
</gene>
<protein>
    <submittedName>
        <fullName evidence="2">Hemerythrin domain-containing protein</fullName>
    </submittedName>
</protein>
<dbReference type="PANTHER" id="PTHR35585">
    <property type="entry name" value="HHE DOMAIN PROTEIN (AFU_ORTHOLOGUE AFUA_4G00730)"/>
    <property type="match status" value="1"/>
</dbReference>
<keyword evidence="3" id="KW-1185">Reference proteome</keyword>
<accession>A0ABW4TT03</accession>
<evidence type="ECO:0000259" key="1">
    <source>
        <dbReference type="Pfam" id="PF01814"/>
    </source>
</evidence>